<dbReference type="KEGG" id="taqu:KDW03_11780"/>
<reference evidence="1" key="2">
    <citation type="submission" date="2022-06" db="EMBL/GenBank/DDBJ databases">
        <title>Thermospira aquatica gen. nov., sp. nov.</title>
        <authorList>
            <person name="Ben Ali Gam Z."/>
            <person name="Labat M."/>
        </authorList>
    </citation>
    <scope>NUCLEOTIDE SEQUENCE</scope>
    <source>
        <strain evidence="1">F1F22</strain>
    </source>
</reference>
<name>A0AAX3BCV6_9SPIR</name>
<organism evidence="1 2">
    <name type="scientific">Thermospira aquatica</name>
    <dbReference type="NCBI Taxonomy" id="2828656"/>
    <lineage>
        <taxon>Bacteria</taxon>
        <taxon>Pseudomonadati</taxon>
        <taxon>Spirochaetota</taxon>
        <taxon>Spirochaetia</taxon>
        <taxon>Brevinematales</taxon>
        <taxon>Thermospiraceae</taxon>
        <taxon>Thermospira</taxon>
    </lineage>
</organism>
<evidence type="ECO:0000313" key="1">
    <source>
        <dbReference type="EMBL" id="URA10142.1"/>
    </source>
</evidence>
<accession>A0AAX3BCV6</accession>
<reference evidence="1" key="1">
    <citation type="submission" date="2021-04" db="EMBL/GenBank/DDBJ databases">
        <authorList>
            <person name="Postec A."/>
        </authorList>
    </citation>
    <scope>NUCLEOTIDE SEQUENCE</scope>
    <source>
        <strain evidence="1">F1F22</strain>
    </source>
</reference>
<sequence>MKRITILFLIVPLLTYAQMGGRGRMRLPLPPATKQPPSLTEVMLFQYLDLRSVQQNYVAQVKQISENTRNKSSVLKTQLATYERRFLELCQKPLPSPSEQQEMLNLLEKITDINREIFALQRKAMSDIETLNREREKQILTITGRWLKEARKNPEELLRFVHFVNQQKGLPLPPTGNE</sequence>
<dbReference type="Proteomes" id="UP001056539">
    <property type="component" value="Chromosome"/>
</dbReference>
<evidence type="ECO:0000313" key="2">
    <source>
        <dbReference type="Proteomes" id="UP001056539"/>
    </source>
</evidence>
<dbReference type="EMBL" id="CP073355">
    <property type="protein sequence ID" value="URA10142.1"/>
    <property type="molecule type" value="Genomic_DNA"/>
</dbReference>
<keyword evidence="2" id="KW-1185">Reference proteome</keyword>
<evidence type="ECO:0008006" key="3">
    <source>
        <dbReference type="Google" id="ProtNLM"/>
    </source>
</evidence>
<gene>
    <name evidence="1" type="ORF">KDW03_11780</name>
</gene>
<dbReference type="AlphaFoldDB" id="A0AAX3BCV6"/>
<protein>
    <recommendedName>
        <fullName evidence="3">Periplasmic heavy metal sensor</fullName>
    </recommendedName>
</protein>
<dbReference type="RefSeq" id="WP_271435273.1">
    <property type="nucleotide sequence ID" value="NZ_CP073355.1"/>
</dbReference>
<proteinExistence type="predicted"/>